<dbReference type="InterPro" id="IPR001139">
    <property type="entry name" value="Glyco_hydro_30"/>
</dbReference>
<evidence type="ECO:0000256" key="6">
    <source>
        <dbReference type="RuleBase" id="RU361188"/>
    </source>
</evidence>
<dbReference type="OrthoDB" id="2160638at2759"/>
<dbReference type="GO" id="GO:0016020">
    <property type="term" value="C:membrane"/>
    <property type="evidence" value="ECO:0007669"/>
    <property type="project" value="GOC"/>
</dbReference>
<evidence type="ECO:0000256" key="2">
    <source>
        <dbReference type="ARBA" id="ARBA00005382"/>
    </source>
</evidence>
<comment type="catalytic activity">
    <reaction evidence="1">
        <text>a beta-D-glucosyl-(1&lt;-&gt;1')-N-acylsphing-4-enine + H2O = an N-acylsphing-4-enine + D-glucose</text>
        <dbReference type="Rhea" id="RHEA:13269"/>
        <dbReference type="ChEBI" id="CHEBI:4167"/>
        <dbReference type="ChEBI" id="CHEBI:15377"/>
        <dbReference type="ChEBI" id="CHEBI:22801"/>
        <dbReference type="ChEBI" id="CHEBI:52639"/>
        <dbReference type="EC" id="3.2.1.45"/>
    </reaction>
    <physiologicalReaction direction="left-to-right" evidence="1">
        <dbReference type="Rhea" id="RHEA:13270"/>
    </physiologicalReaction>
</comment>
<feature type="domain" description="Glycosyl hydrolase family 30 TIM-barrel" evidence="7">
    <location>
        <begin position="2"/>
        <end position="114"/>
    </location>
</feature>
<evidence type="ECO:0000256" key="3">
    <source>
        <dbReference type="ARBA" id="ARBA00012658"/>
    </source>
</evidence>
<evidence type="ECO:0000256" key="1">
    <source>
        <dbReference type="ARBA" id="ARBA00001013"/>
    </source>
</evidence>
<organism evidence="8 9">
    <name type="scientific">Hyalella azteca</name>
    <name type="common">Amphipod</name>
    <dbReference type="NCBI Taxonomy" id="294128"/>
    <lineage>
        <taxon>Eukaryota</taxon>
        <taxon>Metazoa</taxon>
        <taxon>Ecdysozoa</taxon>
        <taxon>Arthropoda</taxon>
        <taxon>Crustacea</taxon>
        <taxon>Multicrustacea</taxon>
        <taxon>Malacostraca</taxon>
        <taxon>Eumalacostraca</taxon>
        <taxon>Peracarida</taxon>
        <taxon>Amphipoda</taxon>
        <taxon>Senticaudata</taxon>
        <taxon>Talitrida</taxon>
        <taxon>Talitroidea</taxon>
        <taxon>Hyalellidae</taxon>
        <taxon>Hyalella</taxon>
    </lineage>
</organism>
<dbReference type="KEGG" id="hazt:125179605"/>
<dbReference type="AlphaFoldDB" id="A0A979FYJ0"/>
<dbReference type="PANTHER" id="PTHR11069">
    <property type="entry name" value="GLUCOSYLCERAMIDASE"/>
    <property type="match status" value="1"/>
</dbReference>
<dbReference type="GO" id="GO:0004348">
    <property type="term" value="F:glucosylceramidase activity"/>
    <property type="evidence" value="ECO:0007669"/>
    <property type="project" value="UniProtKB-EC"/>
</dbReference>
<evidence type="ECO:0000256" key="5">
    <source>
        <dbReference type="ARBA" id="ARBA00022801"/>
    </source>
</evidence>
<dbReference type="GO" id="GO:0006680">
    <property type="term" value="P:glucosylceramide catabolic process"/>
    <property type="evidence" value="ECO:0007669"/>
    <property type="project" value="TreeGrafter"/>
</dbReference>
<keyword evidence="5 6" id="KW-0378">Hydrolase</keyword>
<sequence length="166" mass="19111">MRDWIRDYLGPSLEAAGYGRLKMMACDFNRYTLPYYVEPCFADPDCSKYVDGVAVHWYSDDVDSPDVLLATRDLDPSKFILYSEACNGLRVPTEEAIQLGDWTRGERYLYNILETADEFYKQPMFYALAHVSKFFKRGDLRFMARIGQPRSGLLASSIDMTRLGQP</sequence>
<keyword evidence="4" id="KW-0732">Signal</keyword>
<dbReference type="RefSeq" id="XP_047741735.1">
    <property type="nucleotide sequence ID" value="XM_047885779.1"/>
</dbReference>
<evidence type="ECO:0000313" key="9">
    <source>
        <dbReference type="RefSeq" id="XP_047741735.1"/>
    </source>
</evidence>
<evidence type="ECO:0000313" key="8">
    <source>
        <dbReference type="Proteomes" id="UP000694843"/>
    </source>
</evidence>
<dbReference type="Pfam" id="PF02055">
    <property type="entry name" value="Glyco_hydro_30"/>
    <property type="match status" value="1"/>
</dbReference>
<proteinExistence type="inferred from homology"/>
<keyword evidence="6" id="KW-0746">Sphingolipid metabolism</keyword>
<dbReference type="EC" id="3.2.1.45" evidence="3 6"/>
<dbReference type="PANTHER" id="PTHR11069:SF23">
    <property type="entry name" value="LYSOSOMAL ACID GLUCOSYLCERAMIDASE"/>
    <property type="match status" value="1"/>
</dbReference>
<keyword evidence="6" id="KW-0443">Lipid metabolism</keyword>
<keyword evidence="6" id="KW-0326">Glycosidase</keyword>
<reference evidence="9" key="1">
    <citation type="submission" date="2025-08" db="UniProtKB">
        <authorList>
            <consortium name="RefSeq"/>
        </authorList>
    </citation>
    <scope>IDENTIFICATION</scope>
    <source>
        <tissue evidence="9">Whole organism</tissue>
    </source>
</reference>
<name>A0A979FYJ0_HYAAZ</name>
<keyword evidence="8" id="KW-1185">Reference proteome</keyword>
<evidence type="ECO:0000259" key="7">
    <source>
        <dbReference type="Pfam" id="PF02055"/>
    </source>
</evidence>
<dbReference type="InterPro" id="IPR017853">
    <property type="entry name" value="GH"/>
</dbReference>
<dbReference type="Proteomes" id="UP000694843">
    <property type="component" value="Unplaced"/>
</dbReference>
<dbReference type="InterPro" id="IPR033453">
    <property type="entry name" value="Glyco_hydro_30_TIM-barrel"/>
</dbReference>
<dbReference type="Gene3D" id="3.20.20.80">
    <property type="entry name" value="Glycosidases"/>
    <property type="match status" value="1"/>
</dbReference>
<evidence type="ECO:0000256" key="4">
    <source>
        <dbReference type="ARBA" id="ARBA00022729"/>
    </source>
</evidence>
<protein>
    <recommendedName>
        <fullName evidence="3 6">Glucosylceramidase</fullName>
        <ecNumber evidence="3 6">3.2.1.45</ecNumber>
    </recommendedName>
</protein>
<gene>
    <name evidence="9" type="primary">LOC125179605</name>
</gene>
<dbReference type="SUPFAM" id="SSF51445">
    <property type="entry name" value="(Trans)glycosidases"/>
    <property type="match status" value="1"/>
</dbReference>
<accession>A0A979FYJ0</accession>
<comment type="similarity">
    <text evidence="2 6">Belongs to the glycosyl hydrolase 30 family.</text>
</comment>
<dbReference type="GeneID" id="125179605"/>